<accession>A0A8I1GG04</accession>
<keyword evidence="2" id="KW-1185">Reference proteome</keyword>
<comment type="caution">
    <text evidence="1">The sequence shown here is derived from an EMBL/GenBank/DDBJ whole genome shotgun (WGS) entry which is preliminary data.</text>
</comment>
<sequence>MAYVRSTGCQWRVHPTDLPPQHGAWLSRPLEPDGTLERIHHALYVNASKRQGEASPTVAIIDSRSVKALKKGVLHRP</sequence>
<protein>
    <recommendedName>
        <fullName evidence="3">Transposase</fullName>
    </recommendedName>
</protein>
<proteinExistence type="predicted"/>
<reference evidence="1 2" key="1">
    <citation type="submission" date="2020-12" db="EMBL/GenBank/DDBJ databases">
        <title>Revised draft genomes of Rhodomicrobium vannielii ATCC 17100 and Rhodomicrobium udaipurense JA643.</title>
        <authorList>
            <person name="Conners E.M."/>
            <person name="Davenport E.J."/>
            <person name="Bose A."/>
        </authorList>
    </citation>
    <scope>NUCLEOTIDE SEQUENCE [LARGE SCALE GENOMIC DNA]</scope>
    <source>
        <strain evidence="1 2">JA643</strain>
    </source>
</reference>
<dbReference type="AlphaFoldDB" id="A0A8I1GG04"/>
<dbReference type="EMBL" id="JAEMUK010000002">
    <property type="protein sequence ID" value="MBJ7542167.1"/>
    <property type="molecule type" value="Genomic_DNA"/>
</dbReference>
<evidence type="ECO:0008006" key="3">
    <source>
        <dbReference type="Google" id="ProtNLM"/>
    </source>
</evidence>
<name>A0A8I1GG04_9HYPH</name>
<organism evidence="1 2">
    <name type="scientific">Rhodomicrobium udaipurense</name>
    <dbReference type="NCBI Taxonomy" id="1202716"/>
    <lineage>
        <taxon>Bacteria</taxon>
        <taxon>Pseudomonadati</taxon>
        <taxon>Pseudomonadota</taxon>
        <taxon>Alphaproteobacteria</taxon>
        <taxon>Hyphomicrobiales</taxon>
        <taxon>Hyphomicrobiaceae</taxon>
        <taxon>Rhodomicrobium</taxon>
    </lineage>
</organism>
<evidence type="ECO:0000313" key="2">
    <source>
        <dbReference type="Proteomes" id="UP000623250"/>
    </source>
</evidence>
<evidence type="ECO:0000313" key="1">
    <source>
        <dbReference type="EMBL" id="MBJ7542167.1"/>
    </source>
</evidence>
<gene>
    <name evidence="1" type="ORF">JDN41_01170</name>
</gene>
<dbReference type="Proteomes" id="UP000623250">
    <property type="component" value="Unassembled WGS sequence"/>
</dbReference>